<reference evidence="1 2" key="1">
    <citation type="submission" date="2015-02" db="EMBL/GenBank/DDBJ databases">
        <title>Single-cell genomics of uncultivated deep-branching MTB reveals a conserved set of magnetosome genes.</title>
        <authorList>
            <person name="Kolinko S."/>
            <person name="Richter M."/>
            <person name="Glockner F.O."/>
            <person name="Brachmann A."/>
            <person name="Schuler D."/>
        </authorList>
    </citation>
    <scope>NUCLEOTIDE SEQUENCE [LARGE SCALE GENOMIC DNA]</scope>
    <source>
        <strain evidence="1">TM-1</strain>
    </source>
</reference>
<dbReference type="Proteomes" id="UP000033423">
    <property type="component" value="Unassembled WGS sequence"/>
</dbReference>
<dbReference type="EMBL" id="LACI01001957">
    <property type="protein sequence ID" value="KJU83312.1"/>
    <property type="molecule type" value="Genomic_DNA"/>
</dbReference>
<name>A0A0F3GND6_9BACT</name>
<gene>
    <name evidence="1" type="ORF">MBAV_004504</name>
</gene>
<comment type="caution">
    <text evidence="1">The sequence shown here is derived from an EMBL/GenBank/DDBJ whole genome shotgun (WGS) entry which is preliminary data.</text>
</comment>
<dbReference type="AlphaFoldDB" id="A0A0F3GND6"/>
<dbReference type="Pfam" id="PF14334">
    <property type="entry name" value="DUF4390"/>
    <property type="match status" value="1"/>
</dbReference>
<sequence>MLTSLIVATTASSEEIAGPEFVINGGVVRVSLTLSLTDEQVSLIREGLEKELVFYIDLFRKWQLWPDEFIRGKKITRNIKANPVKGEFKVVSTDETTILEKRFSSFDSMLRWSLHVKDVQITLNELSDTGVYFIRITVESVRQKPPQLYSYVLFFANDKDFKIKKDSDDFKIKVR</sequence>
<evidence type="ECO:0000313" key="1">
    <source>
        <dbReference type="EMBL" id="KJU83312.1"/>
    </source>
</evidence>
<protein>
    <recommendedName>
        <fullName evidence="3">DUF4390 domain-containing protein</fullName>
    </recommendedName>
</protein>
<proteinExistence type="predicted"/>
<keyword evidence="2" id="KW-1185">Reference proteome</keyword>
<accession>A0A0F3GND6</accession>
<dbReference type="InterPro" id="IPR025500">
    <property type="entry name" value="DUF4390"/>
</dbReference>
<organism evidence="1 2">
    <name type="scientific">Candidatus Magnetobacterium bavaricum</name>
    <dbReference type="NCBI Taxonomy" id="29290"/>
    <lineage>
        <taxon>Bacteria</taxon>
        <taxon>Pseudomonadati</taxon>
        <taxon>Nitrospirota</taxon>
        <taxon>Thermodesulfovibrionia</taxon>
        <taxon>Thermodesulfovibrionales</taxon>
        <taxon>Candidatus Magnetobacteriaceae</taxon>
        <taxon>Candidatus Magnetobacterium</taxon>
    </lineage>
</organism>
<evidence type="ECO:0008006" key="3">
    <source>
        <dbReference type="Google" id="ProtNLM"/>
    </source>
</evidence>
<evidence type="ECO:0000313" key="2">
    <source>
        <dbReference type="Proteomes" id="UP000033423"/>
    </source>
</evidence>